<reference evidence="7" key="1">
    <citation type="journal article" date="2019" name="Science">
        <title>Mutation of a bHLH transcription factor allowed almond domestication.</title>
        <authorList>
            <person name="Sanchez-Perez R."/>
            <person name="Pavan S."/>
            <person name="Mazzeo R."/>
            <person name="Moldovan C."/>
            <person name="Aiese Cigliano R."/>
            <person name="Del Cueto J."/>
            <person name="Ricciardi F."/>
            <person name="Lotti C."/>
            <person name="Ricciardi L."/>
            <person name="Dicenta F."/>
            <person name="Lopez-Marques R.L."/>
            <person name="Lindberg Moller B."/>
        </authorList>
    </citation>
    <scope>NUCLEOTIDE SEQUENCE</scope>
</reference>
<comment type="subcellular location">
    <subcellularLocation>
        <location evidence="1">Nucleus</location>
    </subcellularLocation>
</comment>
<gene>
    <name evidence="7" type="ORF">Prudu_017703</name>
</gene>
<dbReference type="Pfam" id="PF03514">
    <property type="entry name" value="GRAS"/>
    <property type="match status" value="1"/>
</dbReference>
<feature type="region of interest" description="Disordered" evidence="6">
    <location>
        <begin position="260"/>
        <end position="280"/>
    </location>
</feature>
<evidence type="ECO:0000256" key="3">
    <source>
        <dbReference type="ARBA" id="ARBA00023163"/>
    </source>
</evidence>
<evidence type="ECO:0000256" key="5">
    <source>
        <dbReference type="PROSITE-ProRule" id="PRU01191"/>
    </source>
</evidence>
<evidence type="ECO:0000313" key="7">
    <source>
        <dbReference type="EMBL" id="BBH06137.1"/>
    </source>
</evidence>
<dbReference type="EMBL" id="AP019302">
    <property type="protein sequence ID" value="BBH06137.1"/>
    <property type="molecule type" value="Genomic_DNA"/>
</dbReference>
<evidence type="ECO:0000256" key="4">
    <source>
        <dbReference type="ARBA" id="ARBA00023242"/>
    </source>
</evidence>
<feature type="region of interest" description="Leucine repeat I (LRI)" evidence="5">
    <location>
        <begin position="436"/>
        <end position="496"/>
    </location>
</feature>
<feature type="short sequence motif" description="VHIID" evidence="5">
    <location>
        <begin position="546"/>
        <end position="550"/>
    </location>
</feature>
<accession>A0A4Y1RQK5</accession>
<feature type="region of interest" description="SAW" evidence="5">
    <location>
        <begin position="734"/>
        <end position="809"/>
    </location>
</feature>
<keyword evidence="2" id="KW-0805">Transcription regulation</keyword>
<sequence length="895" mass="100779">MKPAIPGENLISTAGVRLMTQKDNLKNLKEQRELSFECSVSLLALLLSAAISLDCRVITKFMTMDRRLRAFSDSFNGVQLGNQVLPFLSHPNIVARSQFDSNTFLDDNYKEFNYPQPVLTPNNVSSYASVSPEDDSQEDCDFSDVVLKYINQMLMEEDMEDKTCMLQESLELQAAEKSFYEVLGKKYPPSPELHQDYAIQYGESPGDSFSGTGSNYITSTCNSGGYFGDNTLIQSPDGYLSQLKGLPAYSISQSRYGSSTRVSSLDGQVDSPSSFHMPDLNTESQSVWQFKKGVEEASRFLPGETKLVVNLEANGLSAQAPKVGTNGEVVKVEKKDEGEYSPSGSRGRKNLYREDDDVEESRSSKQAAVSTESTLRSELFDTVLLSSTGEGLERLESLREALQNGMSKSVAQNGQSKGSNGGKGRGKKQTGKKEVVDLRTLLISCAQAVAADDHRSANELLKKVRQHSSPFGDGTQRLAHCLADGLEARLAGTGSQICKALVSKRTSAADFLKAYHLYLAASPFKKISNFVSNKTIMNLAQNATRVHVIDFGILYGFQWPTLIQRISWRDGGPPRLRITGIEFPQPGFRPAERVEETGRRLAAYAEKFNVPFEYNAIAKNWDTIKLEELKIDRDEVLVVNFLYRGKNLLDESVAVDSPRNRVLDLIRRINPDLFIHGIVNGAFNAPFFVTRFREALFHFSSLFDMLETVVPREDRERMLIETEIFGREALNVIACEGWERVERPETYKQWQVRNLRAGFVQLPLDRWLVKRAGEKVRSGYHKDFVIDEDSRWLLQGGRDELSMPFLLGNLLKKLQKAQLLVLVICFLALRHSTKILERFKRHLEWPAYGIWYLSLTTTIEMEFDSPDKAIQDKAQKKQVLNDFTHVVGQQNHKIK</sequence>
<dbReference type="GO" id="GO:0005634">
    <property type="term" value="C:nucleus"/>
    <property type="evidence" value="ECO:0007669"/>
    <property type="project" value="UniProtKB-SubCell"/>
</dbReference>
<evidence type="ECO:0000256" key="1">
    <source>
        <dbReference type="ARBA" id="ARBA00004123"/>
    </source>
</evidence>
<keyword evidence="3" id="KW-0804">Transcription</keyword>
<dbReference type="PANTHER" id="PTHR31636">
    <property type="entry name" value="OSJNBA0084A10.13 PROTEIN-RELATED"/>
    <property type="match status" value="1"/>
</dbReference>
<keyword evidence="4" id="KW-0539">Nucleus</keyword>
<comment type="caution">
    <text evidence="5">Lacks conserved residue(s) required for the propagation of feature annotation.</text>
</comment>
<feature type="compositionally biased region" description="Polar residues" evidence="6">
    <location>
        <begin position="260"/>
        <end position="274"/>
    </location>
</feature>
<comment type="similarity">
    <text evidence="5">Belongs to the GRAS family.</text>
</comment>
<feature type="region of interest" description="Leucine repeat II (LRII)" evidence="5">
    <location>
        <begin position="596"/>
        <end position="628"/>
    </location>
</feature>
<feature type="region of interest" description="VHIID" evidence="5">
    <location>
        <begin position="515"/>
        <end position="580"/>
    </location>
</feature>
<proteinExistence type="inferred from homology"/>
<name>A0A4Y1RQK5_PRUDU</name>
<evidence type="ECO:0000256" key="2">
    <source>
        <dbReference type="ARBA" id="ARBA00023015"/>
    </source>
</evidence>
<organism evidence="7">
    <name type="scientific">Prunus dulcis</name>
    <name type="common">Almond</name>
    <name type="synonym">Amygdalus dulcis</name>
    <dbReference type="NCBI Taxonomy" id="3755"/>
    <lineage>
        <taxon>Eukaryota</taxon>
        <taxon>Viridiplantae</taxon>
        <taxon>Streptophyta</taxon>
        <taxon>Embryophyta</taxon>
        <taxon>Tracheophyta</taxon>
        <taxon>Spermatophyta</taxon>
        <taxon>Magnoliopsida</taxon>
        <taxon>eudicotyledons</taxon>
        <taxon>Gunneridae</taxon>
        <taxon>Pentapetalae</taxon>
        <taxon>rosids</taxon>
        <taxon>fabids</taxon>
        <taxon>Rosales</taxon>
        <taxon>Rosaceae</taxon>
        <taxon>Amygdaloideae</taxon>
        <taxon>Amygdaleae</taxon>
        <taxon>Prunus</taxon>
    </lineage>
</organism>
<dbReference type="InterPro" id="IPR005202">
    <property type="entry name" value="TF_GRAS"/>
</dbReference>
<evidence type="ECO:0000256" key="6">
    <source>
        <dbReference type="SAM" id="MobiDB-lite"/>
    </source>
</evidence>
<feature type="region of interest" description="Disordered" evidence="6">
    <location>
        <begin position="327"/>
        <end position="372"/>
    </location>
</feature>
<dbReference type="AlphaFoldDB" id="A0A4Y1RQK5"/>
<protein>
    <submittedName>
        <fullName evidence="7">GRAS family transcription factor</fullName>
    </submittedName>
</protein>
<feature type="region of interest" description="Disordered" evidence="6">
    <location>
        <begin position="404"/>
        <end position="432"/>
    </location>
</feature>
<dbReference type="PROSITE" id="PS50985">
    <property type="entry name" value="GRAS"/>
    <property type="match status" value="1"/>
</dbReference>